<organism evidence="1 2">
    <name type="scientific">Paracoccidioides lutzii (strain ATCC MYA-826 / Pb01)</name>
    <name type="common">Paracoccidioides brasiliensis</name>
    <dbReference type="NCBI Taxonomy" id="502779"/>
    <lineage>
        <taxon>Eukaryota</taxon>
        <taxon>Fungi</taxon>
        <taxon>Dikarya</taxon>
        <taxon>Ascomycota</taxon>
        <taxon>Pezizomycotina</taxon>
        <taxon>Eurotiomycetes</taxon>
        <taxon>Eurotiomycetidae</taxon>
        <taxon>Onygenales</taxon>
        <taxon>Ajellomycetaceae</taxon>
        <taxon>Paracoccidioides</taxon>
    </lineage>
</organism>
<sequence>MSSIVKVRFANMWDLMGATCQAIDKNLGCGLWYITRPTLVISISPTHLSLIAVHGLDAFDYEDDSDGGGESGDHYSSCW</sequence>
<gene>
    <name evidence="1" type="ORF">PAAG_11751</name>
</gene>
<dbReference type="AlphaFoldDB" id="A0A0A2V5U5"/>
<accession>A0A0A2V5U5</accession>
<name>A0A0A2V5U5_PARBA</name>
<dbReference type="GeneID" id="26970642"/>
<dbReference type="HOGENOM" id="CLU_2606661_0_0_1"/>
<dbReference type="Proteomes" id="UP000002059">
    <property type="component" value="Partially assembled WGS sequence"/>
</dbReference>
<keyword evidence="2" id="KW-1185">Reference proteome</keyword>
<dbReference type="VEuPathDB" id="FungiDB:PAAG_11751"/>
<dbReference type="KEGG" id="pbl:PAAG_11751"/>
<dbReference type="EMBL" id="KN294000">
    <property type="protein sequence ID" value="KGQ01515.1"/>
    <property type="molecule type" value="Genomic_DNA"/>
</dbReference>
<evidence type="ECO:0000313" key="1">
    <source>
        <dbReference type="EMBL" id="KGQ01515.1"/>
    </source>
</evidence>
<dbReference type="RefSeq" id="XP_015703032.1">
    <property type="nucleotide sequence ID" value="XM_015847341.1"/>
</dbReference>
<proteinExistence type="predicted"/>
<reference evidence="1 2" key="1">
    <citation type="journal article" date="2011" name="PLoS Genet.">
        <title>Comparative genomic analysis of human fungal pathogens causing paracoccidioidomycosis.</title>
        <authorList>
            <person name="Desjardins C.A."/>
            <person name="Champion M.D."/>
            <person name="Holder J.W."/>
            <person name="Muszewska A."/>
            <person name="Goldberg J."/>
            <person name="Bailao A.M."/>
            <person name="Brigido M.M."/>
            <person name="Ferreira M.E."/>
            <person name="Garcia A.M."/>
            <person name="Grynberg M."/>
            <person name="Gujja S."/>
            <person name="Heiman D.I."/>
            <person name="Henn M.R."/>
            <person name="Kodira C.D."/>
            <person name="Leon-Narvaez H."/>
            <person name="Longo L.V."/>
            <person name="Ma L.J."/>
            <person name="Malavazi I."/>
            <person name="Matsuo A.L."/>
            <person name="Morais F.V."/>
            <person name="Pereira M."/>
            <person name="Rodriguez-Brito S."/>
            <person name="Sakthikumar S."/>
            <person name="Salem-Izacc S.M."/>
            <person name="Sykes S.M."/>
            <person name="Teixeira M.M."/>
            <person name="Vallejo M.C."/>
            <person name="Walter M.E."/>
            <person name="Yandava C."/>
            <person name="Young S."/>
            <person name="Zeng Q."/>
            <person name="Zucker J."/>
            <person name="Felipe M.S."/>
            <person name="Goldman G.H."/>
            <person name="Haas B.J."/>
            <person name="McEwen J.G."/>
            <person name="Nino-Vega G."/>
            <person name="Puccia R."/>
            <person name="San-Blas G."/>
            <person name="Soares C.M."/>
            <person name="Birren B.W."/>
            <person name="Cuomo C.A."/>
        </authorList>
    </citation>
    <scope>NUCLEOTIDE SEQUENCE [LARGE SCALE GENOMIC DNA]</scope>
    <source>
        <strain evidence="2">ATCC MYA-826 / Pb01</strain>
    </source>
</reference>
<evidence type="ECO:0000313" key="2">
    <source>
        <dbReference type="Proteomes" id="UP000002059"/>
    </source>
</evidence>
<protein>
    <submittedName>
        <fullName evidence="1">Uncharacterized protein</fullName>
    </submittedName>
</protein>